<gene>
    <name evidence="2" type="ORF">E6H00_17505</name>
</gene>
<feature type="compositionally biased region" description="Low complexity" evidence="1">
    <location>
        <begin position="65"/>
        <end position="95"/>
    </location>
</feature>
<feature type="compositionally biased region" description="Low complexity" evidence="1">
    <location>
        <begin position="103"/>
        <end position="144"/>
    </location>
</feature>
<reference evidence="2 3" key="1">
    <citation type="journal article" date="2019" name="Nat. Microbiol.">
        <title>Mediterranean grassland soil C-N compound turnover is dependent on rainfall and depth, and is mediated by genomically divergent microorganisms.</title>
        <authorList>
            <person name="Diamond S."/>
            <person name="Andeer P.F."/>
            <person name="Li Z."/>
            <person name="Crits-Christoph A."/>
            <person name="Burstein D."/>
            <person name="Anantharaman K."/>
            <person name="Lane K.R."/>
            <person name="Thomas B.C."/>
            <person name="Pan C."/>
            <person name="Northen T.R."/>
            <person name="Banfield J.F."/>
        </authorList>
    </citation>
    <scope>NUCLEOTIDE SEQUENCE [LARGE SCALE GENOMIC DNA]</scope>
    <source>
        <strain evidence="2">NP_3</strain>
    </source>
</reference>
<proteinExistence type="predicted"/>
<feature type="compositionally biased region" description="Low complexity" evidence="1">
    <location>
        <begin position="24"/>
        <end position="55"/>
    </location>
</feature>
<protein>
    <submittedName>
        <fullName evidence="2">Uncharacterized protein</fullName>
    </submittedName>
</protein>
<accession>A0A537JTA8</accession>
<comment type="caution">
    <text evidence="2">The sequence shown here is derived from an EMBL/GenBank/DDBJ whole genome shotgun (WGS) entry which is preliminary data.</text>
</comment>
<feature type="region of interest" description="Disordered" evidence="1">
    <location>
        <begin position="21"/>
        <end position="144"/>
    </location>
</feature>
<name>A0A537JTA8_9BACT</name>
<dbReference type="EMBL" id="VBAK01000182">
    <property type="protein sequence ID" value="TMI86779.1"/>
    <property type="molecule type" value="Genomic_DNA"/>
</dbReference>
<dbReference type="Proteomes" id="UP000318509">
    <property type="component" value="Unassembled WGS sequence"/>
</dbReference>
<evidence type="ECO:0000256" key="1">
    <source>
        <dbReference type="SAM" id="MobiDB-lite"/>
    </source>
</evidence>
<organism evidence="2 3">
    <name type="scientific">Candidatus Segetimicrobium genomatis</name>
    <dbReference type="NCBI Taxonomy" id="2569760"/>
    <lineage>
        <taxon>Bacteria</taxon>
        <taxon>Bacillati</taxon>
        <taxon>Candidatus Sysuimicrobiota</taxon>
        <taxon>Candidatus Sysuimicrobiia</taxon>
        <taxon>Candidatus Sysuimicrobiales</taxon>
        <taxon>Candidatus Segetimicrobiaceae</taxon>
        <taxon>Candidatus Segetimicrobium</taxon>
    </lineage>
</organism>
<sequence length="238" mass="23927">MAMSAISAFLLLVGCAHEKPVAPRPAATPAAPQKAGGAQQPETAAAHAPAAAAQPSPAPADTERAPSAAVPSSRAGTGGSAAATGAAGATGSGSAKTKVPGRSESTSSAAPRPAAPSGAVPGTAAGGSAARPAPSPAPALDLPSLEQRLRDTRAIGVFTKLSLKNQVDDLLGEFRAFHRRQAAVTVAELRQKYDLLLLKVLSLLQDGDPPLAAAVSSSREAIWEMLIDPQKFEKLARN</sequence>
<dbReference type="AlphaFoldDB" id="A0A537JTA8"/>
<evidence type="ECO:0000313" key="3">
    <source>
        <dbReference type="Proteomes" id="UP000318509"/>
    </source>
</evidence>
<evidence type="ECO:0000313" key="2">
    <source>
        <dbReference type="EMBL" id="TMI86779.1"/>
    </source>
</evidence>